<gene>
    <name evidence="3" type="ORF">LHA35_24390</name>
</gene>
<protein>
    <submittedName>
        <fullName evidence="3">Uncharacterized protein</fullName>
    </submittedName>
</protein>
<evidence type="ECO:0000256" key="1">
    <source>
        <dbReference type="SAM" id="MobiDB-lite"/>
    </source>
</evidence>
<feature type="region of interest" description="Disordered" evidence="1">
    <location>
        <begin position="18"/>
        <end position="115"/>
    </location>
</feature>
<sequence length="115" mass="11599">MTAIASAMVGILTGGAALAQPTLNPQGGSAGPEMDHSRMGGPQRQGQSPSGPAPTLNPQGGGNVEMDHRRMGGQHMGGPTPSMDTKGEGTSGAEMTHPGNPGTGHGHQQGRQQRR</sequence>
<dbReference type="RefSeq" id="WP_226613427.1">
    <property type="nucleotide sequence ID" value="NZ_JAJAQI010000055.1"/>
</dbReference>
<dbReference type="EMBL" id="JAJAQI010000055">
    <property type="protein sequence ID" value="MCB4824874.1"/>
    <property type="molecule type" value="Genomic_DNA"/>
</dbReference>
<reference evidence="3" key="1">
    <citation type="submission" date="2021-10" db="EMBL/GenBank/DDBJ databases">
        <title>Roseicella aerolatum sp. nov., isolated from aerosols of e-waste dismantling site.</title>
        <authorList>
            <person name="Qin T."/>
        </authorList>
    </citation>
    <scope>NUCLEOTIDE SEQUENCE</scope>
    <source>
        <strain evidence="3">GB24</strain>
    </source>
</reference>
<dbReference type="AlphaFoldDB" id="A0A9X1LAI7"/>
<organism evidence="3 4">
    <name type="scientific">Roseicella aerolata</name>
    <dbReference type="NCBI Taxonomy" id="2883479"/>
    <lineage>
        <taxon>Bacteria</taxon>
        <taxon>Pseudomonadati</taxon>
        <taxon>Pseudomonadota</taxon>
        <taxon>Alphaproteobacteria</taxon>
        <taxon>Acetobacterales</taxon>
        <taxon>Roseomonadaceae</taxon>
        <taxon>Roseicella</taxon>
    </lineage>
</organism>
<feature type="chain" id="PRO_5040887146" evidence="2">
    <location>
        <begin position="20"/>
        <end position="115"/>
    </location>
</feature>
<dbReference type="Proteomes" id="UP001139311">
    <property type="component" value="Unassembled WGS sequence"/>
</dbReference>
<keyword evidence="2" id="KW-0732">Signal</keyword>
<evidence type="ECO:0000256" key="2">
    <source>
        <dbReference type="SAM" id="SignalP"/>
    </source>
</evidence>
<feature type="compositionally biased region" description="Low complexity" evidence="1">
    <location>
        <begin position="39"/>
        <end position="50"/>
    </location>
</feature>
<proteinExistence type="predicted"/>
<evidence type="ECO:0000313" key="3">
    <source>
        <dbReference type="EMBL" id="MCB4824874.1"/>
    </source>
</evidence>
<evidence type="ECO:0000313" key="4">
    <source>
        <dbReference type="Proteomes" id="UP001139311"/>
    </source>
</evidence>
<accession>A0A9X1LAI7</accession>
<name>A0A9X1LAI7_9PROT</name>
<comment type="caution">
    <text evidence="3">The sequence shown here is derived from an EMBL/GenBank/DDBJ whole genome shotgun (WGS) entry which is preliminary data.</text>
</comment>
<keyword evidence="4" id="KW-1185">Reference proteome</keyword>
<feature type="signal peptide" evidence="2">
    <location>
        <begin position="1"/>
        <end position="19"/>
    </location>
</feature>